<keyword evidence="1" id="KW-0175">Coiled coil</keyword>
<dbReference type="InterPro" id="IPR025406">
    <property type="entry name" value="DUF4132"/>
</dbReference>
<reference evidence="4" key="1">
    <citation type="submission" date="2020-10" db="EMBL/GenBank/DDBJ databases">
        <title>Mucilaginibacter mali sp. nov., isolated from rhizosphere soil of apple orchard.</title>
        <authorList>
            <person name="Lee J.-S."/>
            <person name="Kim H.S."/>
            <person name="Kim J.-S."/>
        </authorList>
    </citation>
    <scope>NUCLEOTIDE SEQUENCE</scope>
    <source>
        <strain evidence="4">KCTC 22746</strain>
    </source>
</reference>
<dbReference type="Proteomes" id="UP000622475">
    <property type="component" value="Unassembled WGS sequence"/>
</dbReference>
<feature type="domain" description="DUF4132" evidence="2">
    <location>
        <begin position="437"/>
        <end position="616"/>
    </location>
</feature>
<evidence type="ECO:0000259" key="2">
    <source>
        <dbReference type="Pfam" id="PF13569"/>
    </source>
</evidence>
<evidence type="ECO:0000313" key="4">
    <source>
        <dbReference type="EMBL" id="MBE9661529.1"/>
    </source>
</evidence>
<accession>A0A929KZ42</accession>
<sequence length="842" mass="95111">MFDFFNGLFQKEVQSVVADHPIVTRALKETGKQDYWYDLKTSDIPEAVAMLQALTDKEKADLALHLVLFSQEHRTASRAASLGDVDGKAYICELLVAQAVRANSRFDDADIAAIANAFADHHRYFYNGLLGWPLRSLIAMVKKKYPKGNITPQITGAFDNIKYHLKAASKDHFEKERLKVIEQIDNVLFGAQPDAAVKPVYFLGEDQFATYANPMIKGFAEEERPHWFRLLAHCQNASGSKPSKKFLTDGSALIQQLGRDRFVEVISDWFHFIARMREQMIPGRYINTYLFLASVNTECVRGFVWLSTTVLDKPLIDAVAAMAGRAYNKIPGVGHTCAALGNATLYALATDKGFDGVNHLSRLNLKVKQAATQKMIETYLNAIAQEKGIGTDMIEDLAVDGFDLADGCKLLPFIDYTAQIVLEHNGKVTLSWLKKDGSVQKSDPAAVKEQQAKELKELKADIKAIETAYATQRERLDRSFRAERQMSWEHFNNCFHQHGLLSQISRRMIWRFEKDDLHTDAVFVNGAWQDGDGAAFVPGDTFMISLWHPATDTVANVKRWRDHFTNAQIQQPVKQAYREVYLLTDAEVRTNTYSNRMAGHILKQHQFNSLTKARGWRYDLQGGFDGGSDGTARLTLPQQKLVAEFWTNGIDDLNEMGIMNYVSTDQVRFRKTNNWDAIPIQDIPVVALSEVMRDVDLFVGVASVGNDPNWRDNGGLRAYHDYWQQYAFGDLSENAKSRREILERLVPALKFGKVSTLTDKFLIVKGKMRTYKIHLGSTNILMEPNDQYLCIVPDRSMKSLTTNVFLPFEGDAGLSIIISKATLLADDDKITDESITRQIKRN</sequence>
<dbReference type="EMBL" id="JADFFL010000002">
    <property type="protein sequence ID" value="MBE9661529.1"/>
    <property type="molecule type" value="Genomic_DNA"/>
</dbReference>
<comment type="caution">
    <text evidence="4">The sequence shown here is derived from an EMBL/GenBank/DDBJ whole genome shotgun (WGS) entry which is preliminary data.</text>
</comment>
<feature type="coiled-coil region" evidence="1">
    <location>
        <begin position="448"/>
        <end position="475"/>
    </location>
</feature>
<dbReference type="Pfam" id="PF24879">
    <property type="entry name" value="DUF7737"/>
    <property type="match status" value="1"/>
</dbReference>
<dbReference type="RefSeq" id="WP_194110713.1">
    <property type="nucleotide sequence ID" value="NZ_JADFFL010000002.1"/>
</dbReference>
<keyword evidence="5" id="KW-1185">Reference proteome</keyword>
<feature type="domain" description="DUF7737" evidence="3">
    <location>
        <begin position="735"/>
        <end position="839"/>
    </location>
</feature>
<dbReference type="InterPro" id="IPR056639">
    <property type="entry name" value="DUF7737"/>
</dbReference>
<name>A0A929KZ42_9SPHI</name>
<dbReference type="Pfam" id="PF13569">
    <property type="entry name" value="DUF4132"/>
    <property type="match status" value="1"/>
</dbReference>
<dbReference type="AlphaFoldDB" id="A0A929KZ42"/>
<protein>
    <submittedName>
        <fullName evidence="4">DUF4132 domain-containing protein</fullName>
    </submittedName>
</protein>
<gene>
    <name evidence="4" type="ORF">IRJ16_06500</name>
</gene>
<evidence type="ECO:0000313" key="5">
    <source>
        <dbReference type="Proteomes" id="UP000622475"/>
    </source>
</evidence>
<organism evidence="4 5">
    <name type="scientific">Mucilaginibacter myungsuensis</name>
    <dbReference type="NCBI Taxonomy" id="649104"/>
    <lineage>
        <taxon>Bacteria</taxon>
        <taxon>Pseudomonadati</taxon>
        <taxon>Bacteroidota</taxon>
        <taxon>Sphingobacteriia</taxon>
        <taxon>Sphingobacteriales</taxon>
        <taxon>Sphingobacteriaceae</taxon>
        <taxon>Mucilaginibacter</taxon>
    </lineage>
</organism>
<evidence type="ECO:0000256" key="1">
    <source>
        <dbReference type="SAM" id="Coils"/>
    </source>
</evidence>
<evidence type="ECO:0000259" key="3">
    <source>
        <dbReference type="Pfam" id="PF24879"/>
    </source>
</evidence>
<proteinExistence type="predicted"/>